<proteinExistence type="predicted"/>
<feature type="compositionally biased region" description="Basic and acidic residues" evidence="1">
    <location>
        <begin position="46"/>
        <end position="57"/>
    </location>
</feature>
<organism evidence="2 3">
    <name type="scientific">Rheinheimera marina</name>
    <dbReference type="NCBI Taxonomy" id="1774958"/>
    <lineage>
        <taxon>Bacteria</taxon>
        <taxon>Pseudomonadati</taxon>
        <taxon>Pseudomonadota</taxon>
        <taxon>Gammaproteobacteria</taxon>
        <taxon>Chromatiales</taxon>
        <taxon>Chromatiaceae</taxon>
        <taxon>Rheinheimera</taxon>
    </lineage>
</organism>
<keyword evidence="3" id="KW-1185">Reference proteome</keyword>
<evidence type="ECO:0000313" key="2">
    <source>
        <dbReference type="EMBL" id="MFC4655136.1"/>
    </source>
</evidence>
<name>A0ABV9JLJ9_9GAMM</name>
<sequence>MKKTSLLTEAEKQKLLKKGQSKKPVSSATSAEPARSGYVGTAPAPRRSEATAEPEVKPSKAKYWLVLAVLVLVALFVSPKPQLVQYQTAGMTTTSVYMPGWFGAEGRIMDTKQRALLSESEQSLHLCFSEQQPEQCIKYQVKQQQGPIAALLYMSRQ</sequence>
<evidence type="ECO:0000256" key="1">
    <source>
        <dbReference type="SAM" id="MobiDB-lite"/>
    </source>
</evidence>
<protein>
    <submittedName>
        <fullName evidence="2">Uncharacterized protein</fullName>
    </submittedName>
</protein>
<comment type="caution">
    <text evidence="2">The sequence shown here is derived from an EMBL/GenBank/DDBJ whole genome shotgun (WGS) entry which is preliminary data.</text>
</comment>
<evidence type="ECO:0000313" key="3">
    <source>
        <dbReference type="Proteomes" id="UP001595962"/>
    </source>
</evidence>
<accession>A0ABV9JLJ9</accession>
<reference evidence="3" key="1">
    <citation type="journal article" date="2019" name="Int. J. Syst. Evol. Microbiol.">
        <title>The Global Catalogue of Microorganisms (GCM) 10K type strain sequencing project: providing services to taxonomists for standard genome sequencing and annotation.</title>
        <authorList>
            <consortium name="The Broad Institute Genomics Platform"/>
            <consortium name="The Broad Institute Genome Sequencing Center for Infectious Disease"/>
            <person name="Wu L."/>
            <person name="Ma J."/>
        </authorList>
    </citation>
    <scope>NUCLEOTIDE SEQUENCE [LARGE SCALE GENOMIC DNA]</scope>
    <source>
        <strain evidence="3">DT28</strain>
    </source>
</reference>
<gene>
    <name evidence="2" type="ORF">ACFO3I_08940</name>
</gene>
<dbReference type="RefSeq" id="WP_377333495.1">
    <property type="nucleotide sequence ID" value="NZ_JBHSGB010000009.1"/>
</dbReference>
<dbReference type="Proteomes" id="UP001595962">
    <property type="component" value="Unassembled WGS sequence"/>
</dbReference>
<feature type="region of interest" description="Disordered" evidence="1">
    <location>
        <begin position="1"/>
        <end position="57"/>
    </location>
</feature>
<dbReference type="EMBL" id="JBHSGB010000009">
    <property type="protein sequence ID" value="MFC4655136.1"/>
    <property type="molecule type" value="Genomic_DNA"/>
</dbReference>